<dbReference type="Pfam" id="PF00578">
    <property type="entry name" value="AhpC-TSA"/>
    <property type="match status" value="1"/>
</dbReference>
<keyword evidence="3" id="KW-1185">Reference proteome</keyword>
<organism evidence="2 3">
    <name type="scientific">Croceitalea marina</name>
    <dbReference type="NCBI Taxonomy" id="1775166"/>
    <lineage>
        <taxon>Bacteria</taxon>
        <taxon>Pseudomonadati</taxon>
        <taxon>Bacteroidota</taxon>
        <taxon>Flavobacteriia</taxon>
        <taxon>Flavobacteriales</taxon>
        <taxon>Flavobacteriaceae</taxon>
        <taxon>Croceitalea</taxon>
    </lineage>
</organism>
<reference evidence="3" key="1">
    <citation type="journal article" date="2019" name="Int. J. Syst. Evol. Microbiol.">
        <title>The Global Catalogue of Microorganisms (GCM) 10K type strain sequencing project: providing services to taxonomists for standard genome sequencing and annotation.</title>
        <authorList>
            <consortium name="The Broad Institute Genomics Platform"/>
            <consortium name="The Broad Institute Genome Sequencing Center for Infectious Disease"/>
            <person name="Wu L."/>
            <person name="Ma J."/>
        </authorList>
    </citation>
    <scope>NUCLEOTIDE SEQUENCE [LARGE SCALE GENOMIC DNA]</scope>
    <source>
        <strain evidence="3">KCTC 52368</strain>
    </source>
</reference>
<dbReference type="PANTHER" id="PTHR42852:SF13">
    <property type="entry name" value="PROTEIN DIPZ"/>
    <property type="match status" value="1"/>
</dbReference>
<dbReference type="PROSITE" id="PS51257">
    <property type="entry name" value="PROKAR_LIPOPROTEIN"/>
    <property type="match status" value="1"/>
</dbReference>
<dbReference type="Proteomes" id="UP001597526">
    <property type="component" value="Unassembled WGS sequence"/>
</dbReference>
<dbReference type="CDD" id="cd02966">
    <property type="entry name" value="TlpA_like_family"/>
    <property type="match status" value="1"/>
</dbReference>
<gene>
    <name evidence="2" type="ORF">ACFSQJ_00815</name>
</gene>
<dbReference type="RefSeq" id="WP_377764851.1">
    <property type="nucleotide sequence ID" value="NZ_JBHULB010000002.1"/>
</dbReference>
<comment type="caution">
    <text evidence="2">The sequence shown here is derived from an EMBL/GenBank/DDBJ whole genome shotgun (WGS) entry which is preliminary data.</text>
</comment>
<dbReference type="EMBL" id="JBHULB010000002">
    <property type="protein sequence ID" value="MFD2585451.1"/>
    <property type="molecule type" value="Genomic_DNA"/>
</dbReference>
<proteinExistence type="predicted"/>
<dbReference type="SUPFAM" id="SSF52833">
    <property type="entry name" value="Thioredoxin-like"/>
    <property type="match status" value="1"/>
</dbReference>
<protein>
    <submittedName>
        <fullName evidence="2">TlpA disulfide reductase family protein</fullName>
    </submittedName>
</protein>
<sequence length="184" mass="21401">MKQLLLLGILSLIFLSSCGSKNKAEATTVIEVKTEADLSEKEVAIEFPIYDYEGLRPLLERKDDKTYIINFWATWCKPCVAELPDFERIYAEQKNNNVEMVLVSLDMPSMWKKKLVPFVKEKELKGQVVILDDPKMNEWIPKIDADWEGGIPATLIYNKEKRIFYPHGFTYEELNTELDKFLSE</sequence>
<accession>A0ABW5MT08</accession>
<dbReference type="InterPro" id="IPR050553">
    <property type="entry name" value="Thioredoxin_ResA/DsbE_sf"/>
</dbReference>
<evidence type="ECO:0000313" key="3">
    <source>
        <dbReference type="Proteomes" id="UP001597526"/>
    </source>
</evidence>
<dbReference type="PROSITE" id="PS51352">
    <property type="entry name" value="THIOREDOXIN_2"/>
    <property type="match status" value="1"/>
</dbReference>
<dbReference type="InterPro" id="IPR000866">
    <property type="entry name" value="AhpC/TSA"/>
</dbReference>
<dbReference type="Gene3D" id="3.40.30.10">
    <property type="entry name" value="Glutaredoxin"/>
    <property type="match status" value="1"/>
</dbReference>
<evidence type="ECO:0000259" key="1">
    <source>
        <dbReference type="PROSITE" id="PS51352"/>
    </source>
</evidence>
<feature type="domain" description="Thioredoxin" evidence="1">
    <location>
        <begin position="38"/>
        <end position="183"/>
    </location>
</feature>
<dbReference type="InterPro" id="IPR013766">
    <property type="entry name" value="Thioredoxin_domain"/>
</dbReference>
<name>A0ABW5MT08_9FLAO</name>
<dbReference type="PANTHER" id="PTHR42852">
    <property type="entry name" value="THIOL:DISULFIDE INTERCHANGE PROTEIN DSBE"/>
    <property type="match status" value="1"/>
</dbReference>
<evidence type="ECO:0000313" key="2">
    <source>
        <dbReference type="EMBL" id="MFD2585451.1"/>
    </source>
</evidence>
<dbReference type="InterPro" id="IPR036249">
    <property type="entry name" value="Thioredoxin-like_sf"/>
</dbReference>